<name>A0ABT0K3W2_9ACTN</name>
<dbReference type="InterPro" id="IPR001650">
    <property type="entry name" value="Helicase_C-like"/>
</dbReference>
<dbReference type="InterPro" id="IPR027417">
    <property type="entry name" value="P-loop_NTPase"/>
</dbReference>
<dbReference type="InterPro" id="IPR011545">
    <property type="entry name" value="DEAD/DEAH_box_helicase_dom"/>
</dbReference>
<dbReference type="InterPro" id="IPR021904">
    <property type="entry name" value="DUF3516"/>
</dbReference>
<evidence type="ECO:0000313" key="8">
    <source>
        <dbReference type="EMBL" id="MCK9878199.1"/>
    </source>
</evidence>
<evidence type="ECO:0000256" key="1">
    <source>
        <dbReference type="ARBA" id="ARBA00022741"/>
    </source>
</evidence>
<dbReference type="SUPFAM" id="SSF52540">
    <property type="entry name" value="P-loop containing nucleoside triphosphate hydrolases"/>
    <property type="match status" value="1"/>
</dbReference>
<dbReference type="PROSITE" id="PS51192">
    <property type="entry name" value="HELICASE_ATP_BIND_1"/>
    <property type="match status" value="1"/>
</dbReference>
<feature type="region of interest" description="Disordered" evidence="5">
    <location>
        <begin position="1"/>
        <end position="20"/>
    </location>
</feature>
<keyword evidence="2" id="KW-0378">Hydrolase</keyword>
<keyword evidence="1" id="KW-0547">Nucleotide-binding</keyword>
<keyword evidence="9" id="KW-1185">Reference proteome</keyword>
<evidence type="ECO:0000256" key="3">
    <source>
        <dbReference type="ARBA" id="ARBA00022806"/>
    </source>
</evidence>
<dbReference type="SMART" id="SM00487">
    <property type="entry name" value="DEXDc"/>
    <property type="match status" value="1"/>
</dbReference>
<organism evidence="8 9">
    <name type="scientific">Frankia umida</name>
    <dbReference type="NCBI Taxonomy" id="573489"/>
    <lineage>
        <taxon>Bacteria</taxon>
        <taxon>Bacillati</taxon>
        <taxon>Actinomycetota</taxon>
        <taxon>Actinomycetes</taxon>
        <taxon>Frankiales</taxon>
        <taxon>Frankiaceae</taxon>
        <taxon>Frankia</taxon>
    </lineage>
</organism>
<evidence type="ECO:0000313" key="9">
    <source>
        <dbReference type="Proteomes" id="UP001201873"/>
    </source>
</evidence>
<reference evidence="8 9" key="1">
    <citation type="submission" date="2022-04" db="EMBL/GenBank/DDBJ databases">
        <title>Genome diversity in the genus Frankia.</title>
        <authorList>
            <person name="Carlos-Shanley C."/>
            <person name="Hahn D."/>
        </authorList>
    </citation>
    <scope>NUCLEOTIDE SEQUENCE [LARGE SCALE GENOMIC DNA]</scope>
    <source>
        <strain evidence="8 9">Ag45/Mut15</strain>
    </source>
</reference>
<dbReference type="Pfam" id="PF12029">
    <property type="entry name" value="DUF3516"/>
    <property type="match status" value="1"/>
</dbReference>
<dbReference type="PANTHER" id="PTHR12131:SF1">
    <property type="entry name" value="ATP-DEPENDENT RNA HELICASE SUPV3L1, MITOCHONDRIAL-RELATED"/>
    <property type="match status" value="1"/>
</dbReference>
<evidence type="ECO:0000256" key="2">
    <source>
        <dbReference type="ARBA" id="ARBA00022801"/>
    </source>
</evidence>
<feature type="region of interest" description="Disordered" evidence="5">
    <location>
        <begin position="420"/>
        <end position="442"/>
    </location>
</feature>
<dbReference type="Gene3D" id="3.40.50.300">
    <property type="entry name" value="P-loop containing nucleotide triphosphate hydrolases"/>
    <property type="match status" value="2"/>
</dbReference>
<dbReference type="InterPro" id="IPR050699">
    <property type="entry name" value="RNA-DNA_Helicase"/>
</dbReference>
<dbReference type="PROSITE" id="PS51194">
    <property type="entry name" value="HELICASE_CTER"/>
    <property type="match status" value="1"/>
</dbReference>
<accession>A0ABT0K3W2</accession>
<comment type="caution">
    <text evidence="8">The sequence shown here is derived from an EMBL/GenBank/DDBJ whole genome shotgun (WGS) entry which is preliminary data.</text>
</comment>
<dbReference type="RefSeq" id="WP_248826329.1">
    <property type="nucleotide sequence ID" value="NZ_JALKFT010000028.1"/>
</dbReference>
<dbReference type="PANTHER" id="PTHR12131">
    <property type="entry name" value="ATP-DEPENDENT RNA AND DNA HELICASE"/>
    <property type="match status" value="1"/>
</dbReference>
<gene>
    <name evidence="8" type="ORF">MXD59_20920</name>
</gene>
<feature type="domain" description="Helicase C-terminal" evidence="7">
    <location>
        <begin position="245"/>
        <end position="450"/>
    </location>
</feature>
<dbReference type="InterPro" id="IPR014001">
    <property type="entry name" value="Helicase_ATP-bd"/>
</dbReference>
<dbReference type="SMART" id="SM00490">
    <property type="entry name" value="HELICc"/>
    <property type="match status" value="1"/>
</dbReference>
<dbReference type="Pfam" id="PF00271">
    <property type="entry name" value="Helicase_C"/>
    <property type="match status" value="1"/>
</dbReference>
<proteinExistence type="predicted"/>
<evidence type="ECO:0000259" key="6">
    <source>
        <dbReference type="PROSITE" id="PS51192"/>
    </source>
</evidence>
<protein>
    <submittedName>
        <fullName evidence="8">DUF3516 domain-containing protein</fullName>
    </submittedName>
</protein>
<dbReference type="Pfam" id="PF00270">
    <property type="entry name" value="DEAD"/>
    <property type="match status" value="1"/>
</dbReference>
<keyword evidence="4" id="KW-0067">ATP-binding</keyword>
<evidence type="ECO:0000259" key="7">
    <source>
        <dbReference type="PROSITE" id="PS51194"/>
    </source>
</evidence>
<keyword evidence="3" id="KW-0347">Helicase</keyword>
<evidence type="ECO:0000256" key="4">
    <source>
        <dbReference type="ARBA" id="ARBA00022840"/>
    </source>
</evidence>
<dbReference type="Proteomes" id="UP001201873">
    <property type="component" value="Unassembled WGS sequence"/>
</dbReference>
<dbReference type="EMBL" id="JALKFT010000028">
    <property type="protein sequence ID" value="MCK9878199.1"/>
    <property type="molecule type" value="Genomic_DNA"/>
</dbReference>
<sequence length="876" mass="94476">MTLADHLPPRVAGAPAAPGAPALTTSALTTSALTATIAAEPDPDALYDAFTAWTSEQGLELYPAQSEALIEIVSGSNVILATPTGSGKSLVAAGAHFAALAAGRRTFYTAPIKALVSEKFFALCAMFGASNVGMMTGDASVNDTAPIICCTAEVLANIALRDGVAADVGQVVMDEFHYYADPDRGWAWQVPLLELPNTQFVLMSATLGDVSRFETDLTRRTGRPTAVVSSAQRPVPLFYRFVTTALHETIAELLETRQAPVYVVHFTQAQALERAQALMSVNVSSRGEKDAIAAAIGGFRFTAGFGKVLSRLVRHGIGVHHAGMLPKYRRLVEQLAQAGLLKVICGTDTLGVGINVPIRTVVFTALSKYDGTKVRLLTAREFHQIAGRAGRAGYDTVGNVVVQAPEHVVDNLKALAKAGDDPKKRRKVVRKKPPEGSVGYGEPTFDRLVTAEPEPLTSQFTVSHAMLLNVINRPGDAFASMRHLLTDNHSDPATQRRLIRRAIAIYRALLAAGVVERLDGPDELGRTVRITGQLQLDFALNQPLSLFALAALELLDPAAPGYALDVLSVLESTLDNPRQVLHAQLSRARGEAVAAMKAEGVEYDRRMELLEEVTYPRPLAELLGAAYATYRQGHPWVDDYELAPKSVARELYERAMTFAEYVSFYGLARSEGLLLRYLADAYKALRQTVPEDARTEEVTDLTEWLGELVRQTDSSLLDEWERLSDPGSPVDAALAASAVDDRPPAVTGNPRAFRVLVRNALFRRVELAALRRCDLLGELDGPAPGGSGVAGSTFDAERWQAALEGYYEEYDRIGTGPDARGPAMLLLNQDGPVWTARQILDDPAGDHDWGISAEIDLAASDEAGVAAVRVTAVDRL</sequence>
<feature type="domain" description="Helicase ATP-binding" evidence="6">
    <location>
        <begin position="69"/>
        <end position="225"/>
    </location>
</feature>
<evidence type="ECO:0000256" key="5">
    <source>
        <dbReference type="SAM" id="MobiDB-lite"/>
    </source>
</evidence>